<comment type="caution">
    <text evidence="1">The sequence shown here is derived from an EMBL/GenBank/DDBJ whole genome shotgun (WGS) entry which is preliminary data.</text>
</comment>
<accession>A0A4V2XM50</accession>
<gene>
    <name evidence="1" type="ORF">E1284_21870</name>
</gene>
<keyword evidence="2" id="KW-1185">Reference proteome</keyword>
<name>A0A4V2XM50_9ACTN</name>
<evidence type="ECO:0000313" key="2">
    <source>
        <dbReference type="Proteomes" id="UP000295431"/>
    </source>
</evidence>
<dbReference type="RefSeq" id="WP_131941818.1">
    <property type="nucleotide sequence ID" value="NZ_BAAAMX010000008.1"/>
</dbReference>
<reference evidence="1 2" key="1">
    <citation type="submission" date="2019-03" db="EMBL/GenBank/DDBJ databases">
        <title>Draft genome sequences of novel Actinobacteria.</title>
        <authorList>
            <person name="Sahin N."/>
            <person name="Ay H."/>
            <person name="Saygin H."/>
        </authorList>
    </citation>
    <scope>NUCLEOTIDE SEQUENCE [LARGE SCALE GENOMIC DNA]</scope>
    <source>
        <strain evidence="1 2">DSM 45347</strain>
    </source>
</reference>
<organism evidence="1 2">
    <name type="scientific">Actinomadura bangladeshensis</name>
    <dbReference type="NCBI Taxonomy" id="453573"/>
    <lineage>
        <taxon>Bacteria</taxon>
        <taxon>Bacillati</taxon>
        <taxon>Actinomycetota</taxon>
        <taxon>Actinomycetes</taxon>
        <taxon>Streptosporangiales</taxon>
        <taxon>Thermomonosporaceae</taxon>
        <taxon>Actinomadura</taxon>
    </lineage>
</organism>
<protein>
    <submittedName>
        <fullName evidence="1">Uncharacterized protein</fullName>
    </submittedName>
</protein>
<proteinExistence type="predicted"/>
<dbReference type="Proteomes" id="UP000295431">
    <property type="component" value="Unassembled WGS sequence"/>
</dbReference>
<evidence type="ECO:0000313" key="1">
    <source>
        <dbReference type="EMBL" id="TDC12926.1"/>
    </source>
</evidence>
<sequence length="111" mass="12764">MMETEPADMTQWGRQARPFSVRARAHQDHVWCEMHDPIPLGPALLQNSSLCKELLKKGEQDAHRLFIFLRCQVSEIRPSAVLIDLAEYKERPVEFTPPLAAKSKPLMKILE</sequence>
<dbReference type="EMBL" id="SMJW01000113">
    <property type="protein sequence ID" value="TDC12926.1"/>
    <property type="molecule type" value="Genomic_DNA"/>
</dbReference>
<dbReference type="AlphaFoldDB" id="A0A4V2XM50"/>